<dbReference type="GO" id="GO:0005886">
    <property type="term" value="C:plasma membrane"/>
    <property type="evidence" value="ECO:0007669"/>
    <property type="project" value="UniProtKB-SubCell"/>
</dbReference>
<evidence type="ECO:0000256" key="4">
    <source>
        <dbReference type="ARBA" id="ARBA00022475"/>
    </source>
</evidence>
<keyword evidence="7 8" id="KW-0472">Membrane</keyword>
<feature type="transmembrane region" description="Helical" evidence="8">
    <location>
        <begin position="7"/>
        <end position="28"/>
    </location>
</feature>
<evidence type="ECO:0000256" key="5">
    <source>
        <dbReference type="ARBA" id="ARBA00022692"/>
    </source>
</evidence>
<evidence type="ECO:0000256" key="7">
    <source>
        <dbReference type="ARBA" id="ARBA00023136"/>
    </source>
</evidence>
<keyword evidence="5 8" id="KW-0812">Transmembrane</keyword>
<dbReference type="OrthoDB" id="369870at2"/>
<keyword evidence="3" id="KW-0813">Transport</keyword>
<keyword evidence="11" id="KW-1185">Reference proteome</keyword>
<keyword evidence="6 8" id="KW-1133">Transmembrane helix</keyword>
<gene>
    <name evidence="10" type="primary">rarD</name>
    <name evidence="10" type="ORF">DPM12_13290</name>
</gene>
<feature type="transmembrane region" description="Helical" evidence="8">
    <location>
        <begin position="100"/>
        <end position="117"/>
    </location>
</feature>
<evidence type="ECO:0000313" key="10">
    <source>
        <dbReference type="EMBL" id="RAW13054.1"/>
    </source>
</evidence>
<dbReference type="InterPro" id="IPR004626">
    <property type="entry name" value="RarD"/>
</dbReference>
<evidence type="ECO:0000313" key="11">
    <source>
        <dbReference type="Proteomes" id="UP000250462"/>
    </source>
</evidence>
<dbReference type="InterPro" id="IPR000620">
    <property type="entry name" value="EamA_dom"/>
</dbReference>
<comment type="similarity">
    <text evidence="2">Belongs to the EamA transporter family.</text>
</comment>
<evidence type="ECO:0000256" key="1">
    <source>
        <dbReference type="ARBA" id="ARBA00004651"/>
    </source>
</evidence>
<feature type="domain" description="EamA" evidence="9">
    <location>
        <begin position="6"/>
        <end position="140"/>
    </location>
</feature>
<reference evidence="10 11" key="1">
    <citation type="submission" date="2018-06" db="EMBL/GenBank/DDBJ databases">
        <title>Phytoactinopolyspora halophila sp. nov., a novel halophilic actinomycete isolated from a saline soil in China.</title>
        <authorList>
            <person name="Tang S.-K."/>
        </authorList>
    </citation>
    <scope>NUCLEOTIDE SEQUENCE [LARGE SCALE GENOMIC DNA]</scope>
    <source>
        <strain evidence="10 11">YIM 96934</strain>
    </source>
</reference>
<evidence type="ECO:0000256" key="2">
    <source>
        <dbReference type="ARBA" id="ARBA00007362"/>
    </source>
</evidence>
<comment type="caution">
    <text evidence="10">The sequence shown here is derived from an EMBL/GenBank/DDBJ whole genome shotgun (WGS) entry which is preliminary data.</text>
</comment>
<name>A0A329QL38_9ACTN</name>
<feature type="transmembrane region" description="Helical" evidence="8">
    <location>
        <begin position="71"/>
        <end position="88"/>
    </location>
</feature>
<dbReference type="InterPro" id="IPR037185">
    <property type="entry name" value="EmrE-like"/>
</dbReference>
<accession>A0A329QL38</accession>
<feature type="transmembrane region" description="Helical" evidence="8">
    <location>
        <begin position="210"/>
        <end position="228"/>
    </location>
</feature>
<dbReference type="NCBIfam" id="TIGR00688">
    <property type="entry name" value="rarD"/>
    <property type="match status" value="1"/>
</dbReference>
<dbReference type="PANTHER" id="PTHR22911">
    <property type="entry name" value="ACYL-MALONYL CONDENSING ENZYME-RELATED"/>
    <property type="match status" value="1"/>
</dbReference>
<dbReference type="Pfam" id="PF00892">
    <property type="entry name" value="EamA"/>
    <property type="match status" value="1"/>
</dbReference>
<evidence type="ECO:0000259" key="9">
    <source>
        <dbReference type="Pfam" id="PF00892"/>
    </source>
</evidence>
<feature type="transmembrane region" description="Helical" evidence="8">
    <location>
        <begin position="40"/>
        <end position="59"/>
    </location>
</feature>
<feature type="transmembrane region" description="Helical" evidence="8">
    <location>
        <begin position="147"/>
        <end position="163"/>
    </location>
</feature>
<proteinExistence type="inferred from homology"/>
<sequence>MNASRRGIVFGLGAYGLWGLLPLFWALLDDVDAFEVLAHRFVWSLVVVLAVLALTGRLWRLRGSGVRTLGLSALAGTIIAVNWGTFIWGVNNGHVIEVSLGYFINPLVTVLVGVIVLRERLRPLQWLAVAIAAIAVVVLTVDYGRPPWIGLTLAFTFSSYSLIKKKSRVSALESVGTETAALLIPALVFLGVLHARAEATFTNVDLTTDLLLVATGLATATPLLLFAGAASRAPLTTLGLLQYLAPSLTFILGVTVFDEAVPAVRLAGFILVWTALLIFTVEAIQYRRRAVRHVEITDGLKHED</sequence>
<evidence type="ECO:0000256" key="3">
    <source>
        <dbReference type="ARBA" id="ARBA00022448"/>
    </source>
</evidence>
<evidence type="ECO:0000256" key="6">
    <source>
        <dbReference type="ARBA" id="ARBA00022989"/>
    </source>
</evidence>
<dbReference type="PANTHER" id="PTHR22911:SF137">
    <property type="entry name" value="SOLUTE CARRIER FAMILY 35 MEMBER G2-RELATED"/>
    <property type="match status" value="1"/>
</dbReference>
<comment type="subcellular location">
    <subcellularLocation>
        <location evidence="1">Cell membrane</location>
        <topology evidence="1">Multi-pass membrane protein</topology>
    </subcellularLocation>
</comment>
<dbReference type="RefSeq" id="WP_112258824.1">
    <property type="nucleotide sequence ID" value="NZ_QMIG01000014.1"/>
</dbReference>
<feature type="transmembrane region" description="Helical" evidence="8">
    <location>
        <begin position="240"/>
        <end position="257"/>
    </location>
</feature>
<feature type="transmembrane region" description="Helical" evidence="8">
    <location>
        <begin position="263"/>
        <end position="284"/>
    </location>
</feature>
<protein>
    <submittedName>
        <fullName evidence="10">EamA family transporter RarD</fullName>
    </submittedName>
</protein>
<dbReference type="EMBL" id="QMIG01000014">
    <property type="protein sequence ID" value="RAW13054.1"/>
    <property type="molecule type" value="Genomic_DNA"/>
</dbReference>
<feature type="transmembrane region" description="Helical" evidence="8">
    <location>
        <begin position="124"/>
        <end position="141"/>
    </location>
</feature>
<dbReference type="AlphaFoldDB" id="A0A329QL38"/>
<organism evidence="10 11">
    <name type="scientific">Phytoactinopolyspora halophila</name>
    <dbReference type="NCBI Taxonomy" id="1981511"/>
    <lineage>
        <taxon>Bacteria</taxon>
        <taxon>Bacillati</taxon>
        <taxon>Actinomycetota</taxon>
        <taxon>Actinomycetes</taxon>
        <taxon>Jiangellales</taxon>
        <taxon>Jiangellaceae</taxon>
        <taxon>Phytoactinopolyspora</taxon>
    </lineage>
</organism>
<dbReference type="Proteomes" id="UP000250462">
    <property type="component" value="Unassembled WGS sequence"/>
</dbReference>
<evidence type="ECO:0000256" key="8">
    <source>
        <dbReference type="SAM" id="Phobius"/>
    </source>
</evidence>
<feature type="transmembrane region" description="Helical" evidence="8">
    <location>
        <begin position="175"/>
        <end position="195"/>
    </location>
</feature>
<dbReference type="SUPFAM" id="SSF103481">
    <property type="entry name" value="Multidrug resistance efflux transporter EmrE"/>
    <property type="match status" value="2"/>
</dbReference>
<keyword evidence="4" id="KW-1003">Cell membrane</keyword>